<dbReference type="InterPro" id="IPR036390">
    <property type="entry name" value="WH_DNA-bd_sf"/>
</dbReference>
<dbReference type="InterPro" id="IPR001034">
    <property type="entry name" value="DeoR_HTH"/>
</dbReference>
<name>A0A317ZSY3_9MICO</name>
<dbReference type="Gene3D" id="3.40.50.1360">
    <property type="match status" value="1"/>
</dbReference>
<sequence length="273" mass="29123">MSIGGAVPERNDFVREEVILHELTASGRVRVNDLAAQFGVSAVTIRKDLDSLEQRALLRRVRGGAVITAVGDEGAFSERLRQEAPAKREIARRAAELVHDGDVIAIDSSTTAYYLAQELLDRRDLMVVTYGMRSATLFMDHSNATVVMPGGVLRRASGSMVGAFSNVLTGRGRIISGFFGVATLSTHLGLLELSSEEAATKRSLIGACNAVYGLFTSSKIGAFGLHAFAEPGQLTGLFTDDGTDDDFVAEWAAAGVPVLRPQHHSLSTSHPAP</sequence>
<dbReference type="InterPro" id="IPR018356">
    <property type="entry name" value="Tscrpt_reg_HTH_DeoR_CS"/>
</dbReference>
<proteinExistence type="predicted"/>
<dbReference type="SUPFAM" id="SSF100950">
    <property type="entry name" value="NagB/RpiA/CoA transferase-like"/>
    <property type="match status" value="1"/>
</dbReference>
<dbReference type="Proteomes" id="UP000246722">
    <property type="component" value="Unassembled WGS sequence"/>
</dbReference>
<dbReference type="PROSITE" id="PS51000">
    <property type="entry name" value="HTH_DEOR_2"/>
    <property type="match status" value="1"/>
</dbReference>
<dbReference type="AlphaFoldDB" id="A0A317ZSY3"/>
<evidence type="ECO:0000313" key="6">
    <source>
        <dbReference type="Proteomes" id="UP000246722"/>
    </source>
</evidence>
<dbReference type="InterPro" id="IPR036388">
    <property type="entry name" value="WH-like_DNA-bd_sf"/>
</dbReference>
<dbReference type="PRINTS" id="PR00037">
    <property type="entry name" value="HTHLACR"/>
</dbReference>
<evidence type="ECO:0000313" key="5">
    <source>
        <dbReference type="EMBL" id="PXA70324.1"/>
    </source>
</evidence>
<evidence type="ECO:0000256" key="2">
    <source>
        <dbReference type="ARBA" id="ARBA00023125"/>
    </source>
</evidence>
<keyword evidence="1" id="KW-0805">Transcription regulation</keyword>
<evidence type="ECO:0000256" key="1">
    <source>
        <dbReference type="ARBA" id="ARBA00023015"/>
    </source>
</evidence>
<reference evidence="5 6" key="1">
    <citation type="submission" date="2018-05" db="EMBL/GenBank/DDBJ databases">
        <title>Genetic diversity of glacier-inhabiting Cryobacterium bacteria in China and description of Cryobacterium mengkeensis sp. nov. and Arthrobacter glacialis sp. nov.</title>
        <authorList>
            <person name="Liu Q."/>
            <person name="Xin Y.-H."/>
        </authorList>
    </citation>
    <scope>NUCLEOTIDE SEQUENCE [LARGE SCALE GENOMIC DNA]</scope>
    <source>
        <strain evidence="5 6">SK-1</strain>
    </source>
</reference>
<dbReference type="InterPro" id="IPR014036">
    <property type="entry name" value="DeoR-like_C"/>
</dbReference>
<dbReference type="InterPro" id="IPR037171">
    <property type="entry name" value="NagB/RpiA_transferase-like"/>
</dbReference>
<protein>
    <recommendedName>
        <fullName evidence="4">HTH deoR-type domain-containing protein</fullName>
    </recommendedName>
</protein>
<keyword evidence="3" id="KW-0804">Transcription</keyword>
<keyword evidence="2" id="KW-0238">DNA-binding</keyword>
<dbReference type="PANTHER" id="PTHR30363:SF44">
    <property type="entry name" value="AGA OPERON TRANSCRIPTIONAL REPRESSOR-RELATED"/>
    <property type="match status" value="1"/>
</dbReference>
<feature type="domain" description="HTH deoR-type" evidence="4">
    <location>
        <begin position="12"/>
        <end position="67"/>
    </location>
</feature>
<evidence type="ECO:0000259" key="4">
    <source>
        <dbReference type="PROSITE" id="PS51000"/>
    </source>
</evidence>
<dbReference type="GO" id="GO:0003700">
    <property type="term" value="F:DNA-binding transcription factor activity"/>
    <property type="evidence" value="ECO:0007669"/>
    <property type="project" value="InterPro"/>
</dbReference>
<accession>A0A317ZSY3</accession>
<dbReference type="PROSITE" id="PS00894">
    <property type="entry name" value="HTH_DEOR_1"/>
    <property type="match status" value="1"/>
</dbReference>
<comment type="caution">
    <text evidence="5">The sequence shown here is derived from an EMBL/GenBank/DDBJ whole genome shotgun (WGS) entry which is preliminary data.</text>
</comment>
<dbReference type="PANTHER" id="PTHR30363">
    <property type="entry name" value="HTH-TYPE TRANSCRIPTIONAL REGULATOR SRLR-RELATED"/>
    <property type="match status" value="1"/>
</dbReference>
<dbReference type="Pfam" id="PF08220">
    <property type="entry name" value="HTH_DeoR"/>
    <property type="match status" value="1"/>
</dbReference>
<dbReference type="InterPro" id="IPR050313">
    <property type="entry name" value="Carb_Metab_HTH_regulators"/>
</dbReference>
<evidence type="ECO:0000256" key="3">
    <source>
        <dbReference type="ARBA" id="ARBA00023163"/>
    </source>
</evidence>
<dbReference type="GO" id="GO:0003677">
    <property type="term" value="F:DNA binding"/>
    <property type="evidence" value="ECO:0007669"/>
    <property type="project" value="UniProtKB-KW"/>
</dbReference>
<dbReference type="SMART" id="SM01134">
    <property type="entry name" value="DeoRC"/>
    <property type="match status" value="1"/>
</dbReference>
<dbReference type="Pfam" id="PF00455">
    <property type="entry name" value="DeoRC"/>
    <property type="match status" value="1"/>
</dbReference>
<dbReference type="Gene3D" id="1.10.10.10">
    <property type="entry name" value="Winged helix-like DNA-binding domain superfamily/Winged helix DNA-binding domain"/>
    <property type="match status" value="1"/>
</dbReference>
<dbReference type="EMBL" id="QHLY01000008">
    <property type="protein sequence ID" value="PXA70324.1"/>
    <property type="molecule type" value="Genomic_DNA"/>
</dbReference>
<dbReference type="SUPFAM" id="SSF46785">
    <property type="entry name" value="Winged helix' DNA-binding domain"/>
    <property type="match status" value="1"/>
</dbReference>
<keyword evidence="6" id="KW-1185">Reference proteome</keyword>
<gene>
    <name evidence="5" type="ORF">CTB96_07710</name>
</gene>
<organism evidence="5 6">
    <name type="scientific">Cryobacterium arcticum</name>
    <dbReference type="NCBI Taxonomy" id="670052"/>
    <lineage>
        <taxon>Bacteria</taxon>
        <taxon>Bacillati</taxon>
        <taxon>Actinomycetota</taxon>
        <taxon>Actinomycetes</taxon>
        <taxon>Micrococcales</taxon>
        <taxon>Microbacteriaceae</taxon>
        <taxon>Cryobacterium</taxon>
    </lineage>
</organism>
<dbReference type="SMART" id="SM00420">
    <property type="entry name" value="HTH_DEOR"/>
    <property type="match status" value="1"/>
</dbReference>